<dbReference type="PIRSF" id="PIRSF005225">
    <property type="entry name" value="LAG1_LAC1"/>
    <property type="match status" value="1"/>
</dbReference>
<evidence type="ECO:0000256" key="4">
    <source>
        <dbReference type="ARBA" id="ARBA00022989"/>
    </source>
</evidence>
<comment type="similarity">
    <text evidence="2">Belongs to the sphingosine N-acyltransferase family.</text>
</comment>
<reference evidence="9" key="3">
    <citation type="submission" date="2018-08" db="EMBL/GenBank/DDBJ databases">
        <title>Leveraging single-cell genomics to expand the Fungal Tree of Life.</title>
        <authorList>
            <consortium name="DOE Joint Genome Institute"/>
            <person name="Ahrendt S.R."/>
            <person name="Quandt C.A."/>
            <person name="Ciobanu D."/>
            <person name="Clum A."/>
            <person name="Salamov A."/>
            <person name="Andreopoulos B."/>
            <person name="Cheng J.-F."/>
            <person name="Woyke T."/>
            <person name="Pelin A."/>
            <person name="Henrissat B."/>
            <person name="Reynolds N."/>
            <person name="Benny G.L."/>
            <person name="Smith M.E."/>
            <person name="James T.Y."/>
            <person name="Grigoriev I.V."/>
        </authorList>
    </citation>
    <scope>NUCLEOTIDE SEQUENCE</scope>
    <source>
        <strain evidence="9">ATCC 52028</strain>
    </source>
</reference>
<accession>A0A4P9WYI3</accession>
<dbReference type="SMART" id="SM00724">
    <property type="entry name" value="TLC"/>
    <property type="match status" value="1"/>
</dbReference>
<sequence>VAVDRKFRVSLWKFFAFGLSLSIGLYLLATEDWFLRPSTYFHGWPNMPMSQGIKLYYKIAFGNYLYAALTMWFEPKQKDFSVMLAHHCITLFLIYHSYVHGMHRVGAAILLVHEVSDPWMEIAKCCLYTGFTKAADALFATFAASFIISRTIVFPLGVVLPLWWTAVDAKGVRVPNGRSDLFNTLYVGLWILQAFHVYWSMLIVDVAAKALRTGNVNGDNRD</sequence>
<dbReference type="GO" id="GO:0016020">
    <property type="term" value="C:membrane"/>
    <property type="evidence" value="ECO:0007669"/>
    <property type="project" value="UniProtKB-SubCell"/>
</dbReference>
<evidence type="ECO:0000313" key="9">
    <source>
        <dbReference type="EMBL" id="RKO97423.1"/>
    </source>
</evidence>
<evidence type="ECO:0000313" key="12">
    <source>
        <dbReference type="Proteomes" id="UP000274922"/>
    </source>
</evidence>
<evidence type="ECO:0000259" key="8">
    <source>
        <dbReference type="PROSITE" id="PS50922"/>
    </source>
</evidence>
<dbReference type="PANTHER" id="PTHR12560">
    <property type="entry name" value="LONGEVITY ASSURANCE FACTOR 1 LAG1"/>
    <property type="match status" value="1"/>
</dbReference>
<proteinExistence type="inferred from homology"/>
<keyword evidence="12" id="KW-1185">Reference proteome</keyword>
<feature type="transmembrane region" description="Helical" evidence="7">
    <location>
        <begin position="184"/>
        <end position="204"/>
    </location>
</feature>
<protein>
    <submittedName>
        <fullName evidence="9">Longevity-assurance protein</fullName>
    </submittedName>
</protein>
<dbReference type="InterPro" id="IPR016439">
    <property type="entry name" value="Lag1/Lac1-like"/>
</dbReference>
<dbReference type="EMBL" id="ML009275">
    <property type="protein sequence ID" value="RKO97423.1"/>
    <property type="molecule type" value="Genomic_DNA"/>
</dbReference>
<dbReference type="OrthoDB" id="537032at2759"/>
<dbReference type="Proteomes" id="UP000274922">
    <property type="component" value="Unassembled WGS sequence"/>
</dbReference>
<keyword evidence="3 6" id="KW-0812">Transmembrane</keyword>
<feature type="transmembrane region" description="Helical" evidence="7">
    <location>
        <begin position="137"/>
        <end position="164"/>
    </location>
</feature>
<dbReference type="GO" id="GO:0046513">
    <property type="term" value="P:ceramide biosynthetic process"/>
    <property type="evidence" value="ECO:0007669"/>
    <property type="project" value="InterPro"/>
</dbReference>
<feature type="transmembrane region" description="Helical" evidence="7">
    <location>
        <begin position="55"/>
        <end position="73"/>
    </location>
</feature>
<reference evidence="10" key="2">
    <citation type="submission" date="2018-04" db="EMBL/GenBank/DDBJ databases">
        <title>Leveraging single-cell genomics to expand the Fungal Tree of Life.</title>
        <authorList>
            <consortium name="DOE Joint Genome Institute"/>
            <person name="Ahrendt S.R."/>
            <person name="Quandt C.A."/>
            <person name="Ciobanu D."/>
            <person name="Clum A."/>
            <person name="Salamov A."/>
            <person name="Andreopoulos B."/>
            <person name="Cheng J.-F."/>
            <person name="Woyke T."/>
            <person name="Pelin A."/>
            <person name="Henrissat B."/>
            <person name="Benny G.L."/>
            <person name="Smith M.E."/>
            <person name="James T.Y."/>
            <person name="Grigoriev I.V."/>
        </authorList>
    </citation>
    <scope>NUCLEOTIDE SEQUENCE</scope>
    <source>
        <strain evidence="10">ATCC 52028</strain>
    </source>
</reference>
<dbReference type="Pfam" id="PF03798">
    <property type="entry name" value="TRAM_LAG1_CLN8"/>
    <property type="match status" value="1"/>
</dbReference>
<feature type="non-terminal residue" evidence="9">
    <location>
        <position position="1"/>
    </location>
</feature>
<evidence type="ECO:0000256" key="7">
    <source>
        <dbReference type="SAM" id="Phobius"/>
    </source>
</evidence>
<evidence type="ECO:0000256" key="1">
    <source>
        <dbReference type="ARBA" id="ARBA00004141"/>
    </source>
</evidence>
<feature type="domain" description="TLC" evidence="8">
    <location>
        <begin position="5"/>
        <end position="212"/>
    </location>
</feature>
<feature type="transmembrane region" description="Helical" evidence="7">
    <location>
        <begin position="12"/>
        <end position="35"/>
    </location>
</feature>
<dbReference type="AlphaFoldDB" id="A0A4P9WYI3"/>
<name>A0A4P9WYI3_9FUNG</name>
<evidence type="ECO:0000256" key="2">
    <source>
        <dbReference type="ARBA" id="ARBA00009808"/>
    </source>
</evidence>
<dbReference type="PROSITE" id="PS50922">
    <property type="entry name" value="TLC"/>
    <property type="match status" value="1"/>
</dbReference>
<gene>
    <name evidence="9" type="ORF">CAUPRSCDRAFT_1268</name>
    <name evidence="10" type="ORF">CXG81DRAFT_2492</name>
</gene>
<dbReference type="EMBL" id="ML014123">
    <property type="protein sequence ID" value="RKP03421.1"/>
    <property type="molecule type" value="Genomic_DNA"/>
</dbReference>
<dbReference type="PANTHER" id="PTHR12560:SF0">
    <property type="entry name" value="LD18904P"/>
    <property type="match status" value="1"/>
</dbReference>
<dbReference type="InterPro" id="IPR006634">
    <property type="entry name" value="TLC-dom"/>
</dbReference>
<evidence type="ECO:0000313" key="10">
    <source>
        <dbReference type="EMBL" id="RKP03421.1"/>
    </source>
</evidence>
<keyword evidence="4 7" id="KW-1133">Transmembrane helix</keyword>
<dbReference type="GO" id="GO:0050291">
    <property type="term" value="F:sphingosine N-acyltransferase activity"/>
    <property type="evidence" value="ECO:0007669"/>
    <property type="project" value="InterPro"/>
</dbReference>
<dbReference type="STRING" id="1555241.A0A4P9WYI3"/>
<comment type="subcellular location">
    <subcellularLocation>
        <location evidence="1">Membrane</location>
        <topology evidence="1">Multi-pass membrane protein</topology>
    </subcellularLocation>
</comment>
<evidence type="ECO:0000256" key="6">
    <source>
        <dbReference type="PROSITE-ProRule" id="PRU00205"/>
    </source>
</evidence>
<evidence type="ECO:0000313" key="11">
    <source>
        <dbReference type="Proteomes" id="UP000268535"/>
    </source>
</evidence>
<organism evidence="9 11">
    <name type="scientific">Caulochytrium protostelioides</name>
    <dbReference type="NCBI Taxonomy" id="1555241"/>
    <lineage>
        <taxon>Eukaryota</taxon>
        <taxon>Fungi</taxon>
        <taxon>Fungi incertae sedis</taxon>
        <taxon>Chytridiomycota</taxon>
        <taxon>Chytridiomycota incertae sedis</taxon>
        <taxon>Chytridiomycetes</taxon>
        <taxon>Caulochytriales</taxon>
        <taxon>Caulochytriaceae</taxon>
        <taxon>Caulochytrium</taxon>
    </lineage>
</organism>
<keyword evidence="5 6" id="KW-0472">Membrane</keyword>
<dbReference type="Proteomes" id="UP000268535">
    <property type="component" value="Unassembled WGS sequence"/>
</dbReference>
<evidence type="ECO:0000256" key="3">
    <source>
        <dbReference type="ARBA" id="ARBA00022692"/>
    </source>
</evidence>
<feature type="non-terminal residue" evidence="9">
    <location>
        <position position="222"/>
    </location>
</feature>
<reference evidence="11 12" key="1">
    <citation type="journal article" date="2018" name="Nat. Microbiol.">
        <title>Leveraging single-cell genomics to expand the fungal tree of life.</title>
        <authorList>
            <person name="Ahrendt S.R."/>
            <person name="Quandt C.A."/>
            <person name="Ciobanu D."/>
            <person name="Clum A."/>
            <person name="Salamov A."/>
            <person name="Andreopoulos B."/>
            <person name="Cheng J.F."/>
            <person name="Woyke T."/>
            <person name="Pelin A."/>
            <person name="Henrissat B."/>
            <person name="Reynolds N.K."/>
            <person name="Benny G.L."/>
            <person name="Smith M.E."/>
            <person name="James T.Y."/>
            <person name="Grigoriev I.V."/>
        </authorList>
    </citation>
    <scope>NUCLEOTIDE SEQUENCE [LARGE SCALE GENOMIC DNA]</scope>
    <source>
        <strain evidence="11 12">ATCC 52028</strain>
    </source>
</reference>
<evidence type="ECO:0000256" key="5">
    <source>
        <dbReference type="ARBA" id="ARBA00023136"/>
    </source>
</evidence>